<dbReference type="SUPFAM" id="SSF52540">
    <property type="entry name" value="P-loop containing nucleoside triphosphate hydrolases"/>
    <property type="match status" value="1"/>
</dbReference>
<dbReference type="EMBL" id="NPHW01005986">
    <property type="protein sequence ID" value="OXV06216.1"/>
    <property type="molecule type" value="Genomic_DNA"/>
</dbReference>
<dbReference type="InterPro" id="IPR027417">
    <property type="entry name" value="P-loop_NTPase"/>
</dbReference>
<dbReference type="CDD" id="cd18809">
    <property type="entry name" value="SF1_C_RecD"/>
    <property type="match status" value="1"/>
</dbReference>
<dbReference type="Gene3D" id="2.30.30.940">
    <property type="match status" value="1"/>
</dbReference>
<evidence type="ECO:0008006" key="3">
    <source>
        <dbReference type="Google" id="ProtNLM"/>
    </source>
</evidence>
<reference evidence="1 2" key="1">
    <citation type="journal article" date="2015" name="Environ. Microbiol.">
        <title>Metagenome sequence of Elaphomyces granulatus from sporocarp tissue reveals Ascomycota ectomycorrhizal fingerprints of genome expansion and a Proteobacteria-rich microbiome.</title>
        <authorList>
            <person name="Quandt C.A."/>
            <person name="Kohler A."/>
            <person name="Hesse C.N."/>
            <person name="Sharpton T.J."/>
            <person name="Martin F."/>
            <person name="Spatafora J.W."/>
        </authorList>
    </citation>
    <scope>NUCLEOTIDE SEQUENCE [LARGE SCALE GENOMIC DNA]</scope>
    <source>
        <strain evidence="1 2">OSC145934</strain>
    </source>
</reference>
<feature type="non-terminal residue" evidence="1">
    <location>
        <position position="1"/>
    </location>
</feature>
<dbReference type="InterPro" id="IPR051055">
    <property type="entry name" value="PIF1_helicase"/>
</dbReference>
<protein>
    <recommendedName>
        <fullName evidence="3">ATP-dependent DNA helicase</fullName>
    </recommendedName>
</protein>
<keyword evidence="2" id="KW-1185">Reference proteome</keyword>
<dbReference type="Proteomes" id="UP000243515">
    <property type="component" value="Unassembled WGS sequence"/>
</dbReference>
<name>A0A232LPZ4_9EURO</name>
<dbReference type="Gene3D" id="3.40.50.300">
    <property type="entry name" value="P-loop containing nucleotide triphosphate hydrolases"/>
    <property type="match status" value="1"/>
</dbReference>
<accession>A0A232LPZ4</accession>
<gene>
    <name evidence="1" type="ORF">Egran_06015</name>
</gene>
<organism evidence="1 2">
    <name type="scientific">Elaphomyces granulatus</name>
    <dbReference type="NCBI Taxonomy" id="519963"/>
    <lineage>
        <taxon>Eukaryota</taxon>
        <taxon>Fungi</taxon>
        <taxon>Dikarya</taxon>
        <taxon>Ascomycota</taxon>
        <taxon>Pezizomycotina</taxon>
        <taxon>Eurotiomycetes</taxon>
        <taxon>Eurotiomycetidae</taxon>
        <taxon>Eurotiales</taxon>
        <taxon>Elaphomycetaceae</taxon>
        <taxon>Elaphomyces</taxon>
    </lineage>
</organism>
<proteinExistence type="predicted"/>
<dbReference type="AlphaFoldDB" id="A0A232LPZ4"/>
<comment type="caution">
    <text evidence="1">The sequence shown here is derived from an EMBL/GenBank/DDBJ whole genome shotgun (WGS) entry which is preliminary data.</text>
</comment>
<dbReference type="PANTHER" id="PTHR47642:SF5">
    <property type="entry name" value="ATP-DEPENDENT DNA HELICASE"/>
    <property type="match status" value="1"/>
</dbReference>
<evidence type="ECO:0000313" key="1">
    <source>
        <dbReference type="EMBL" id="OXV06216.1"/>
    </source>
</evidence>
<evidence type="ECO:0000313" key="2">
    <source>
        <dbReference type="Proteomes" id="UP000243515"/>
    </source>
</evidence>
<dbReference type="OrthoDB" id="4540853at2759"/>
<sequence length="117" mass="13397">DTESVPIFVTTHKFEYKGADCTRTQFPLRVAYAITVYKSQGLTLPQVVLNIELKDFAPGLTYVAVSRVKRMAHIMFETPFDMQRFKIGSNQTVENRALDWAYRTRQCISPMYVAPVA</sequence>
<dbReference type="PANTHER" id="PTHR47642">
    <property type="entry name" value="ATP-DEPENDENT DNA HELICASE"/>
    <property type="match status" value="1"/>
</dbReference>